<organism evidence="2 3">
    <name type="scientific">Sphingomonas lacunae</name>
    <dbReference type="NCBI Taxonomy" id="2698828"/>
    <lineage>
        <taxon>Bacteria</taxon>
        <taxon>Pseudomonadati</taxon>
        <taxon>Pseudomonadota</taxon>
        <taxon>Alphaproteobacteria</taxon>
        <taxon>Sphingomonadales</taxon>
        <taxon>Sphingomonadaceae</taxon>
        <taxon>Sphingomonas</taxon>
    </lineage>
</organism>
<dbReference type="EMBL" id="CP053015">
    <property type="protein sequence ID" value="QJQ33451.1"/>
    <property type="molecule type" value="Genomic_DNA"/>
</dbReference>
<name>A0A6M4B219_9SPHN</name>
<keyword evidence="1" id="KW-0812">Transmembrane</keyword>
<evidence type="ECO:0000313" key="3">
    <source>
        <dbReference type="Proteomes" id="UP000503018"/>
    </source>
</evidence>
<dbReference type="AlphaFoldDB" id="A0A6M4B219"/>
<dbReference type="Proteomes" id="UP000503018">
    <property type="component" value="Chromosome"/>
</dbReference>
<dbReference type="Pfam" id="PF05751">
    <property type="entry name" value="FixH"/>
    <property type="match status" value="1"/>
</dbReference>
<sequence length="161" mass="17865">MSAAAPQPRRVRPFTGRHMTIIIISFFAVVISVNLLMARLAVSTFGGKVVENSYVASQNFNDWLAEARAQKALGWRVTVARESDGRALVDARDASGQLFANARVTALARHPLGRRPDRRLSFSRIEDGRYVADQRLEAGRWTVIVTVADSGQLVRVVDDWS</sequence>
<reference evidence="2 3" key="1">
    <citation type="submission" date="2020-01" db="EMBL/GenBank/DDBJ databases">
        <title>Sphingomonas sp. strain CSW-10.</title>
        <authorList>
            <person name="Chen W.-M."/>
        </authorList>
    </citation>
    <scope>NUCLEOTIDE SEQUENCE [LARGE SCALE GENOMIC DNA]</scope>
    <source>
        <strain evidence="2 3">CSW-10</strain>
    </source>
</reference>
<accession>A0A6M4B219</accession>
<evidence type="ECO:0000256" key="1">
    <source>
        <dbReference type="SAM" id="Phobius"/>
    </source>
</evidence>
<proteinExistence type="predicted"/>
<keyword evidence="1" id="KW-0472">Membrane</keyword>
<evidence type="ECO:0000313" key="2">
    <source>
        <dbReference type="EMBL" id="QJQ33451.1"/>
    </source>
</evidence>
<keyword evidence="1" id="KW-1133">Transmembrane helix</keyword>
<gene>
    <name evidence="2" type="ORF">GV829_00070</name>
</gene>
<dbReference type="InterPro" id="IPR008620">
    <property type="entry name" value="FixH"/>
</dbReference>
<protein>
    <submittedName>
        <fullName evidence="2">FixH family protein</fullName>
    </submittedName>
</protein>
<dbReference type="KEGG" id="slan:GV829_00070"/>
<keyword evidence="3" id="KW-1185">Reference proteome</keyword>
<feature type="transmembrane region" description="Helical" evidence="1">
    <location>
        <begin position="21"/>
        <end position="42"/>
    </location>
</feature>
<dbReference type="PIRSF" id="PIRSF011386">
    <property type="entry name" value="FixH"/>
    <property type="match status" value="1"/>
</dbReference>
<dbReference type="InterPro" id="IPR018037">
    <property type="entry name" value="FixH_proteobacterial"/>
</dbReference>